<evidence type="ECO:0000259" key="10">
    <source>
        <dbReference type="PROSITE" id="PS50893"/>
    </source>
</evidence>
<dbReference type="STRING" id="1121256.SAMN02746089_02322"/>
<comment type="function">
    <text evidence="9">Part of the ABC transporter FtsEX involved in cellular division.</text>
</comment>
<dbReference type="Pfam" id="PF00005">
    <property type="entry name" value="ABC_tran"/>
    <property type="match status" value="1"/>
</dbReference>
<dbReference type="InterPro" id="IPR027417">
    <property type="entry name" value="P-loop_NTPase"/>
</dbReference>
<evidence type="ECO:0000256" key="8">
    <source>
        <dbReference type="ARBA" id="ARBA00023306"/>
    </source>
</evidence>
<dbReference type="InterPro" id="IPR003439">
    <property type="entry name" value="ABC_transporter-like_ATP-bd"/>
</dbReference>
<evidence type="ECO:0000256" key="2">
    <source>
        <dbReference type="ARBA" id="ARBA00020019"/>
    </source>
</evidence>
<dbReference type="SMART" id="SM00382">
    <property type="entry name" value="AAA"/>
    <property type="match status" value="1"/>
</dbReference>
<dbReference type="InterPro" id="IPR017871">
    <property type="entry name" value="ABC_transporter-like_CS"/>
</dbReference>
<dbReference type="AlphaFoldDB" id="A0A1M5DE64"/>
<evidence type="ECO:0000313" key="12">
    <source>
        <dbReference type="Proteomes" id="UP000184088"/>
    </source>
</evidence>
<proteinExistence type="inferred from homology"/>
<dbReference type="GO" id="GO:0022857">
    <property type="term" value="F:transmembrane transporter activity"/>
    <property type="evidence" value="ECO:0007669"/>
    <property type="project" value="TreeGrafter"/>
</dbReference>
<evidence type="ECO:0000256" key="6">
    <source>
        <dbReference type="ARBA" id="ARBA00022840"/>
    </source>
</evidence>
<feature type="domain" description="ABC transporter" evidence="10">
    <location>
        <begin position="3"/>
        <end position="227"/>
    </location>
</feature>
<dbReference type="PROSITE" id="PS00211">
    <property type="entry name" value="ABC_TRANSPORTER_1"/>
    <property type="match status" value="1"/>
</dbReference>
<dbReference type="FunFam" id="3.40.50.300:FF:000056">
    <property type="entry name" value="Cell division ATP-binding protein FtsE"/>
    <property type="match status" value="1"/>
</dbReference>
<dbReference type="SUPFAM" id="SSF52540">
    <property type="entry name" value="P-loop containing nucleoside triphosphate hydrolases"/>
    <property type="match status" value="1"/>
</dbReference>
<keyword evidence="8 9" id="KW-0131">Cell cycle</keyword>
<name>A0A1M5DE64_9THEO</name>
<dbReference type="InterPro" id="IPR003593">
    <property type="entry name" value="AAA+_ATPase"/>
</dbReference>
<dbReference type="InterPro" id="IPR005286">
    <property type="entry name" value="Cell_div_FtsE"/>
</dbReference>
<evidence type="ECO:0000256" key="4">
    <source>
        <dbReference type="ARBA" id="ARBA00022618"/>
    </source>
</evidence>
<dbReference type="GO" id="GO:0005524">
    <property type="term" value="F:ATP binding"/>
    <property type="evidence" value="ECO:0007669"/>
    <property type="project" value="UniProtKB-UniRule"/>
</dbReference>
<organism evidence="11 12">
    <name type="scientific">Caldanaerobius fijiensis DSM 17918</name>
    <dbReference type="NCBI Taxonomy" id="1121256"/>
    <lineage>
        <taxon>Bacteria</taxon>
        <taxon>Bacillati</taxon>
        <taxon>Bacillota</taxon>
        <taxon>Clostridia</taxon>
        <taxon>Thermoanaerobacterales</taxon>
        <taxon>Thermoanaerobacteraceae</taxon>
        <taxon>Caldanaerobius</taxon>
    </lineage>
</organism>
<reference evidence="11 12" key="1">
    <citation type="submission" date="2016-11" db="EMBL/GenBank/DDBJ databases">
        <authorList>
            <person name="Jaros S."/>
            <person name="Januszkiewicz K."/>
            <person name="Wedrychowicz H."/>
        </authorList>
    </citation>
    <scope>NUCLEOTIDE SEQUENCE [LARGE SCALE GENOMIC DNA]</scope>
    <source>
        <strain evidence="11 12">DSM 17918</strain>
    </source>
</reference>
<comment type="similarity">
    <text evidence="1 9">Belongs to the ABC transporter superfamily.</text>
</comment>
<comment type="subcellular location">
    <subcellularLocation>
        <location evidence="9">Cell membrane</location>
        <topology evidence="9">Peripheral membrane protein</topology>
        <orientation evidence="9">Cytoplasmic side</orientation>
    </subcellularLocation>
</comment>
<dbReference type="GO" id="GO:0051301">
    <property type="term" value="P:cell division"/>
    <property type="evidence" value="ECO:0007669"/>
    <property type="project" value="UniProtKB-UniRule"/>
</dbReference>
<keyword evidence="4 9" id="KW-0132">Cell division</keyword>
<dbReference type="PANTHER" id="PTHR24220">
    <property type="entry name" value="IMPORT ATP-BINDING PROTEIN"/>
    <property type="match status" value="1"/>
</dbReference>
<dbReference type="GO" id="GO:0005886">
    <property type="term" value="C:plasma membrane"/>
    <property type="evidence" value="ECO:0007669"/>
    <property type="project" value="UniProtKB-SubCell"/>
</dbReference>
<dbReference type="GO" id="GO:0016887">
    <property type="term" value="F:ATP hydrolysis activity"/>
    <property type="evidence" value="ECO:0007669"/>
    <property type="project" value="InterPro"/>
</dbReference>
<dbReference type="Gene3D" id="3.40.50.300">
    <property type="entry name" value="P-loop containing nucleotide triphosphate hydrolases"/>
    <property type="match status" value="1"/>
</dbReference>
<comment type="subunit">
    <text evidence="9">Homodimer. Forms a membrane-associated complex with FtsX.</text>
</comment>
<sequence length="227" mass="25162">MMVELIGVSKVYPNGVIALSNINLSINKGEFVFVVGSSGAGKSTLIKLLLKEEEPTTGQIIVNGEDISRLKRSKIPHHRRNIGVVFQDFRLLPNKTVYENIEFAMLVAGNPIKDVKKHIYSVLDMVGLVDKANSYPHQLSGGEQQRVSLARAVVNKPLILIADEPTGNLDPDNSWAIMQIINDINRRGTTVLMVTHAKDIVDRMRKRVVTLVKGNIVKDQIKGAYDI</sequence>
<evidence type="ECO:0000256" key="7">
    <source>
        <dbReference type="ARBA" id="ARBA00023136"/>
    </source>
</evidence>
<evidence type="ECO:0000256" key="3">
    <source>
        <dbReference type="ARBA" id="ARBA00022475"/>
    </source>
</evidence>
<evidence type="ECO:0000256" key="9">
    <source>
        <dbReference type="RuleBase" id="RU365094"/>
    </source>
</evidence>
<dbReference type="InterPro" id="IPR015854">
    <property type="entry name" value="ABC_transpr_LolD-like"/>
</dbReference>
<keyword evidence="12" id="KW-1185">Reference proteome</keyword>
<gene>
    <name evidence="9" type="primary">ftsE</name>
    <name evidence="11" type="ORF">SAMN02746089_02322</name>
</gene>
<dbReference type="Proteomes" id="UP000184088">
    <property type="component" value="Unassembled WGS sequence"/>
</dbReference>
<evidence type="ECO:0000256" key="5">
    <source>
        <dbReference type="ARBA" id="ARBA00022741"/>
    </source>
</evidence>
<evidence type="ECO:0000256" key="1">
    <source>
        <dbReference type="ARBA" id="ARBA00005417"/>
    </source>
</evidence>
<keyword evidence="5 9" id="KW-0547">Nucleotide-binding</keyword>
<accession>A0A1M5DE64</accession>
<keyword evidence="7 9" id="KW-0472">Membrane</keyword>
<dbReference type="PANTHER" id="PTHR24220:SF470">
    <property type="entry name" value="CELL DIVISION ATP-BINDING PROTEIN FTSE"/>
    <property type="match status" value="1"/>
</dbReference>
<dbReference type="PROSITE" id="PS50893">
    <property type="entry name" value="ABC_TRANSPORTER_2"/>
    <property type="match status" value="1"/>
</dbReference>
<dbReference type="NCBIfam" id="TIGR02673">
    <property type="entry name" value="FtsE"/>
    <property type="match status" value="1"/>
</dbReference>
<dbReference type="EMBL" id="FQVH01000035">
    <property type="protein sequence ID" value="SHF65343.1"/>
    <property type="molecule type" value="Genomic_DNA"/>
</dbReference>
<keyword evidence="6 9" id="KW-0067">ATP-binding</keyword>
<keyword evidence="3 9" id="KW-1003">Cell membrane</keyword>
<protein>
    <recommendedName>
        <fullName evidence="2 9">Cell division ATP-binding protein FtsE</fullName>
    </recommendedName>
</protein>
<evidence type="ECO:0000313" key="11">
    <source>
        <dbReference type="EMBL" id="SHF65343.1"/>
    </source>
</evidence>